<dbReference type="Pfam" id="PF03033">
    <property type="entry name" value="Glyco_transf_28"/>
    <property type="match status" value="1"/>
</dbReference>
<evidence type="ECO:0000313" key="14">
    <source>
        <dbReference type="Proteomes" id="UP000250928"/>
    </source>
</evidence>
<keyword evidence="1 10" id="KW-1003">Cell membrane</keyword>
<dbReference type="Proteomes" id="UP000250928">
    <property type="component" value="Unassembled WGS sequence"/>
</dbReference>
<sequence>MGGGVMVMAGGTGGHVFPALAVARALRERGREVLWLGTPGSFESRVVPGHGFPMELVNLRGLRGNGIGGWLGAPFMIGYALLRSLAILRRHRPSLVLGMGGFVTGPGGVAARLLGVPLVIHEQNAVPGMTNQWLARAADRVLEAFPGSFDARRRARLTGNPVRAEIALLPPPEQRLAGRAGPLRLLVLGGSLGAQALNETLPGALARLDVTQRPEVRHQAGRGKERATADAYAAAGVEAQVLPFLSEMDQAYAWADLVVCRAGALTVAELAAAGVGSILVPYPHAVDDHQTRNAGYLADQGAARLLPQDQMNAERLAQMLRPLLEGREAVRAMARRARDLALPGATAAVVAACEEVIGG</sequence>
<dbReference type="AlphaFoldDB" id="A0A6N4DRA9"/>
<feature type="binding site" evidence="10">
    <location>
        <position position="163"/>
    </location>
    <ligand>
        <name>UDP-N-acetyl-alpha-D-glucosamine</name>
        <dbReference type="ChEBI" id="CHEBI:57705"/>
    </ligand>
</feature>
<keyword evidence="6 10" id="KW-0573">Peptidoglycan synthesis</keyword>
<keyword evidence="5 10" id="KW-0133">Cell shape</keyword>
<feature type="domain" description="Glycosyl transferase family 28 C-terminal" evidence="12">
    <location>
        <begin position="185"/>
        <end position="337"/>
    </location>
</feature>
<dbReference type="GO" id="GO:0005975">
    <property type="term" value="P:carbohydrate metabolic process"/>
    <property type="evidence" value="ECO:0007669"/>
    <property type="project" value="InterPro"/>
</dbReference>
<feature type="binding site" evidence="10">
    <location>
        <begin position="12"/>
        <end position="14"/>
    </location>
    <ligand>
        <name>UDP-N-acetyl-alpha-D-glucosamine</name>
        <dbReference type="ChEBI" id="CHEBI:57705"/>
    </ligand>
</feature>
<dbReference type="CDD" id="cd03785">
    <property type="entry name" value="GT28_MurG"/>
    <property type="match status" value="1"/>
</dbReference>
<evidence type="ECO:0000256" key="3">
    <source>
        <dbReference type="ARBA" id="ARBA00022676"/>
    </source>
</evidence>
<dbReference type="GO" id="GO:0050511">
    <property type="term" value="F:undecaprenyldiphospho-muramoylpentapeptide beta-N-acetylglucosaminyltransferase activity"/>
    <property type="evidence" value="ECO:0007669"/>
    <property type="project" value="UniProtKB-UniRule"/>
</dbReference>
<feature type="binding site" evidence="10">
    <location>
        <position position="191"/>
    </location>
    <ligand>
        <name>UDP-N-acetyl-alpha-D-glucosamine</name>
        <dbReference type="ChEBI" id="CHEBI:57705"/>
    </ligand>
</feature>
<keyword evidence="3 10" id="KW-0328">Glycosyltransferase</keyword>
<keyword evidence="7 10" id="KW-0472">Membrane</keyword>
<evidence type="ECO:0000256" key="10">
    <source>
        <dbReference type="HAMAP-Rule" id="MF_00033"/>
    </source>
</evidence>
<feature type="binding site" evidence="10">
    <location>
        <begin position="264"/>
        <end position="269"/>
    </location>
    <ligand>
        <name>UDP-N-acetyl-alpha-D-glucosamine</name>
        <dbReference type="ChEBI" id="CHEBI:57705"/>
    </ligand>
</feature>
<evidence type="ECO:0000259" key="12">
    <source>
        <dbReference type="Pfam" id="PF04101"/>
    </source>
</evidence>
<feature type="domain" description="Glycosyltransferase family 28 N-terminal" evidence="11">
    <location>
        <begin position="5"/>
        <end position="142"/>
    </location>
</feature>
<evidence type="ECO:0000256" key="7">
    <source>
        <dbReference type="ARBA" id="ARBA00023136"/>
    </source>
</evidence>
<comment type="catalytic activity">
    <reaction evidence="10">
        <text>di-trans,octa-cis-undecaprenyl diphospho-N-acetyl-alpha-D-muramoyl-L-alanyl-D-glutamyl-meso-2,6-diaminopimeloyl-D-alanyl-D-alanine + UDP-N-acetyl-alpha-D-glucosamine = di-trans,octa-cis-undecaprenyl diphospho-[N-acetyl-alpha-D-glucosaminyl-(1-&gt;4)]-N-acetyl-alpha-D-muramoyl-L-alanyl-D-glutamyl-meso-2,6-diaminopimeloyl-D-alanyl-D-alanine + UDP + H(+)</text>
        <dbReference type="Rhea" id="RHEA:31227"/>
        <dbReference type="ChEBI" id="CHEBI:15378"/>
        <dbReference type="ChEBI" id="CHEBI:57705"/>
        <dbReference type="ChEBI" id="CHEBI:58223"/>
        <dbReference type="ChEBI" id="CHEBI:61387"/>
        <dbReference type="ChEBI" id="CHEBI:61388"/>
        <dbReference type="EC" id="2.4.1.227"/>
    </reaction>
</comment>
<dbReference type="InterPro" id="IPR006009">
    <property type="entry name" value="GlcNAc_MurG"/>
</dbReference>
<comment type="subcellular location">
    <subcellularLocation>
        <location evidence="10">Cell membrane</location>
        <topology evidence="10">Peripheral membrane protein</topology>
        <orientation evidence="10">Cytoplasmic side</orientation>
    </subcellularLocation>
</comment>
<dbReference type="GO" id="GO:0051301">
    <property type="term" value="P:cell division"/>
    <property type="evidence" value="ECO:0007669"/>
    <property type="project" value="UniProtKB-KW"/>
</dbReference>
<organism evidence="13 14">
    <name type="scientific">Candidatus Sedimenticola endophacoides</name>
    <dbReference type="NCBI Taxonomy" id="2548426"/>
    <lineage>
        <taxon>Bacteria</taxon>
        <taxon>Pseudomonadati</taxon>
        <taxon>Pseudomonadota</taxon>
        <taxon>Gammaproteobacteria</taxon>
        <taxon>Chromatiales</taxon>
        <taxon>Sedimenticolaceae</taxon>
        <taxon>Sedimenticola</taxon>
    </lineage>
</organism>
<gene>
    <name evidence="10 13" type="primary">murG</name>
    <name evidence="13" type="ORF">C3L24_09250</name>
</gene>
<comment type="caution">
    <text evidence="13">The sequence shown here is derived from an EMBL/GenBank/DDBJ whole genome shotgun (WGS) entry which is preliminary data.</text>
</comment>
<dbReference type="GO" id="GO:0005886">
    <property type="term" value="C:plasma membrane"/>
    <property type="evidence" value="ECO:0007669"/>
    <property type="project" value="UniProtKB-SubCell"/>
</dbReference>
<evidence type="ECO:0000256" key="8">
    <source>
        <dbReference type="ARBA" id="ARBA00023306"/>
    </source>
</evidence>
<dbReference type="UniPathway" id="UPA00219"/>
<evidence type="ECO:0000256" key="4">
    <source>
        <dbReference type="ARBA" id="ARBA00022679"/>
    </source>
</evidence>
<keyword evidence="8 10" id="KW-0131">Cell cycle</keyword>
<keyword evidence="2 10" id="KW-0132">Cell division</keyword>
<evidence type="ECO:0000256" key="1">
    <source>
        <dbReference type="ARBA" id="ARBA00022475"/>
    </source>
</evidence>
<keyword evidence="4 10" id="KW-0808">Transferase</keyword>
<evidence type="ECO:0000259" key="11">
    <source>
        <dbReference type="Pfam" id="PF03033"/>
    </source>
</evidence>
<dbReference type="InterPro" id="IPR004276">
    <property type="entry name" value="GlycoTrans_28_N"/>
</dbReference>
<dbReference type="PANTHER" id="PTHR21015">
    <property type="entry name" value="UDP-N-ACETYLGLUCOSAMINE--N-ACETYLMURAMYL-(PENTAPEPTIDE) PYROPHOSPHORYL-UNDECAPRENOL N-ACETYLGLUCOSAMINE TRANSFERASE 1"/>
    <property type="match status" value="1"/>
</dbReference>
<evidence type="ECO:0000313" key="13">
    <source>
        <dbReference type="EMBL" id="PUE00453.1"/>
    </source>
</evidence>
<dbReference type="HAMAP" id="MF_00033">
    <property type="entry name" value="MurG"/>
    <property type="match status" value="1"/>
</dbReference>
<accession>A0A6N4DRA9</accession>
<dbReference type="SUPFAM" id="SSF53756">
    <property type="entry name" value="UDP-Glycosyltransferase/glycogen phosphorylase"/>
    <property type="match status" value="1"/>
</dbReference>
<comment type="caution">
    <text evidence="10">Lacks conserved residue(s) required for the propagation of feature annotation.</text>
</comment>
<evidence type="ECO:0000256" key="6">
    <source>
        <dbReference type="ARBA" id="ARBA00022984"/>
    </source>
</evidence>
<feature type="binding site" evidence="10">
    <location>
        <position position="124"/>
    </location>
    <ligand>
        <name>UDP-N-acetyl-alpha-D-glucosamine</name>
        <dbReference type="ChEBI" id="CHEBI:57705"/>
    </ligand>
</feature>
<comment type="pathway">
    <text evidence="10">Cell wall biogenesis; peptidoglycan biosynthesis.</text>
</comment>
<dbReference type="Pfam" id="PF04101">
    <property type="entry name" value="Glyco_tran_28_C"/>
    <property type="match status" value="1"/>
</dbReference>
<comment type="similarity">
    <text evidence="10">Belongs to the glycosyltransferase 28 family. MurG subfamily.</text>
</comment>
<dbReference type="EC" id="2.4.1.227" evidence="10"/>
<name>A0A6N4DRA9_9GAMM</name>
<evidence type="ECO:0000256" key="2">
    <source>
        <dbReference type="ARBA" id="ARBA00022618"/>
    </source>
</evidence>
<reference evidence="13 14" key="1">
    <citation type="submission" date="2018-01" db="EMBL/GenBank/DDBJ databases">
        <title>Novel co-symbiosis in the lucinid bivalve Phacoides pectinatus.</title>
        <authorList>
            <person name="Lim S.J."/>
            <person name="Davis B.G."/>
            <person name="Gill D.E."/>
            <person name="Engel A.S."/>
            <person name="Anderson L.C."/>
            <person name="Campbell B.J."/>
        </authorList>
    </citation>
    <scope>NUCLEOTIDE SEQUENCE [LARGE SCALE GENOMIC DNA]</scope>
    <source>
        <strain evidence="13">N3_P5</strain>
    </source>
</reference>
<feature type="binding site" evidence="10">
    <location>
        <position position="290"/>
    </location>
    <ligand>
        <name>UDP-N-acetyl-alpha-D-glucosamine</name>
        <dbReference type="ChEBI" id="CHEBI:57705"/>
    </ligand>
</feature>
<evidence type="ECO:0000256" key="9">
    <source>
        <dbReference type="ARBA" id="ARBA00023316"/>
    </source>
</evidence>
<dbReference type="Gene3D" id="3.40.50.2000">
    <property type="entry name" value="Glycogen Phosphorylase B"/>
    <property type="match status" value="2"/>
</dbReference>
<dbReference type="InterPro" id="IPR007235">
    <property type="entry name" value="Glyco_trans_28_C"/>
</dbReference>
<dbReference type="PANTHER" id="PTHR21015:SF22">
    <property type="entry name" value="GLYCOSYLTRANSFERASE"/>
    <property type="match status" value="1"/>
</dbReference>
<dbReference type="NCBIfam" id="TIGR01133">
    <property type="entry name" value="murG"/>
    <property type="match status" value="1"/>
</dbReference>
<protein>
    <recommendedName>
        <fullName evidence="10">UDP-N-acetylglucosamine--N-acetylmuramyl-(pentapeptide) pyrophosphoryl-undecaprenol N-acetylglucosamine transferase</fullName>
        <ecNumber evidence="10">2.4.1.227</ecNumber>
    </recommendedName>
    <alternativeName>
        <fullName evidence="10">Undecaprenyl-PP-MurNAc-pentapeptide-UDPGlcNAc GlcNAc transferase</fullName>
    </alternativeName>
</protein>
<dbReference type="GO" id="GO:0008360">
    <property type="term" value="P:regulation of cell shape"/>
    <property type="evidence" value="ECO:0007669"/>
    <property type="project" value="UniProtKB-KW"/>
</dbReference>
<proteinExistence type="inferred from homology"/>
<comment type="function">
    <text evidence="10">Cell wall formation. Catalyzes the transfer of a GlcNAc subunit on undecaprenyl-pyrophosphoryl-MurNAc-pentapeptide (lipid intermediate I) to form undecaprenyl-pyrophosphoryl-MurNAc-(pentapeptide)GlcNAc (lipid intermediate II).</text>
</comment>
<dbReference type="EMBL" id="PQCO01000222">
    <property type="protein sequence ID" value="PUE00453.1"/>
    <property type="molecule type" value="Genomic_DNA"/>
</dbReference>
<keyword evidence="9 10" id="KW-0961">Cell wall biogenesis/degradation</keyword>
<dbReference type="GO" id="GO:0009252">
    <property type="term" value="P:peptidoglycan biosynthetic process"/>
    <property type="evidence" value="ECO:0007669"/>
    <property type="project" value="UniProtKB-UniRule"/>
</dbReference>
<evidence type="ECO:0000256" key="5">
    <source>
        <dbReference type="ARBA" id="ARBA00022960"/>
    </source>
</evidence>
<dbReference type="GO" id="GO:0071555">
    <property type="term" value="P:cell wall organization"/>
    <property type="evidence" value="ECO:0007669"/>
    <property type="project" value="UniProtKB-KW"/>
</dbReference>